<gene>
    <name evidence="2" type="ORF">G2W53_029125</name>
</gene>
<evidence type="ECO:0000313" key="2">
    <source>
        <dbReference type="EMBL" id="KAF7815156.1"/>
    </source>
</evidence>
<keyword evidence="3" id="KW-1185">Reference proteome</keyword>
<feature type="region of interest" description="Disordered" evidence="1">
    <location>
        <begin position="256"/>
        <end position="286"/>
    </location>
</feature>
<dbReference type="AlphaFoldDB" id="A0A834T4X0"/>
<name>A0A834T4X0_9FABA</name>
<sequence length="286" mass="31454">MACLPTLFLFPPILRFPDKIALWLLAEILLVKNFLGLLSRIDLLSLGPLPVLLGEGVSVDSLSARVYSAELSFLNCLNLCPAQLAPNVWVFLRGFEEAEQAAFTTFSTQLPCNMGDLCEQRQTVIVSSFEGSPNRSGDIAPSRPDPFRSMLGVGGRASSMVPRAQAPFRGSISERVHSHRAWENADERVFCDSGKEPIVESSRRSEKMPIELEEERGLVFNRGLRTGMSYSNHQVLCDTLDAIIFEMLHVSTDRVGSAKAGSNSVKRKPVSPPGPPPRFALPVEKD</sequence>
<organism evidence="2 3">
    <name type="scientific">Senna tora</name>
    <dbReference type="NCBI Taxonomy" id="362788"/>
    <lineage>
        <taxon>Eukaryota</taxon>
        <taxon>Viridiplantae</taxon>
        <taxon>Streptophyta</taxon>
        <taxon>Embryophyta</taxon>
        <taxon>Tracheophyta</taxon>
        <taxon>Spermatophyta</taxon>
        <taxon>Magnoliopsida</taxon>
        <taxon>eudicotyledons</taxon>
        <taxon>Gunneridae</taxon>
        <taxon>Pentapetalae</taxon>
        <taxon>rosids</taxon>
        <taxon>fabids</taxon>
        <taxon>Fabales</taxon>
        <taxon>Fabaceae</taxon>
        <taxon>Caesalpinioideae</taxon>
        <taxon>Cassia clade</taxon>
        <taxon>Senna</taxon>
    </lineage>
</organism>
<feature type="compositionally biased region" description="Pro residues" evidence="1">
    <location>
        <begin position="270"/>
        <end position="279"/>
    </location>
</feature>
<reference evidence="2" key="1">
    <citation type="submission" date="2020-09" db="EMBL/GenBank/DDBJ databases">
        <title>Genome-Enabled Discovery of Anthraquinone Biosynthesis in Senna tora.</title>
        <authorList>
            <person name="Kang S.-H."/>
            <person name="Pandey R.P."/>
            <person name="Lee C.-M."/>
            <person name="Sim J.-S."/>
            <person name="Jeong J.-T."/>
            <person name="Choi B.-S."/>
            <person name="Jung M."/>
            <person name="Ginzburg D."/>
            <person name="Zhao K."/>
            <person name="Won S.Y."/>
            <person name="Oh T.-J."/>
            <person name="Yu Y."/>
            <person name="Kim N.-H."/>
            <person name="Lee O.R."/>
            <person name="Lee T.-H."/>
            <person name="Bashyal P."/>
            <person name="Kim T.-S."/>
            <person name="Lee W.-H."/>
            <person name="Kawkins C."/>
            <person name="Kim C.-K."/>
            <person name="Kim J.S."/>
            <person name="Ahn B.O."/>
            <person name="Rhee S.Y."/>
            <person name="Sohng J.K."/>
        </authorList>
    </citation>
    <scope>NUCLEOTIDE SEQUENCE</scope>
    <source>
        <tissue evidence="2">Leaf</tissue>
    </source>
</reference>
<accession>A0A834T4X0</accession>
<dbReference type="Proteomes" id="UP000634136">
    <property type="component" value="Unassembled WGS sequence"/>
</dbReference>
<proteinExistence type="predicted"/>
<evidence type="ECO:0000313" key="3">
    <source>
        <dbReference type="Proteomes" id="UP000634136"/>
    </source>
</evidence>
<protein>
    <submittedName>
        <fullName evidence="2">Uncharacterized protein</fullName>
    </submittedName>
</protein>
<comment type="caution">
    <text evidence="2">The sequence shown here is derived from an EMBL/GenBank/DDBJ whole genome shotgun (WGS) entry which is preliminary data.</text>
</comment>
<evidence type="ECO:0000256" key="1">
    <source>
        <dbReference type="SAM" id="MobiDB-lite"/>
    </source>
</evidence>
<dbReference type="EMBL" id="JAAIUW010000009">
    <property type="protein sequence ID" value="KAF7815156.1"/>
    <property type="molecule type" value="Genomic_DNA"/>
</dbReference>